<accession>A0A645G630</accession>
<name>A0A645G630_9ZZZZ</name>
<reference evidence="2" key="1">
    <citation type="submission" date="2019-08" db="EMBL/GenBank/DDBJ databases">
        <authorList>
            <person name="Kucharzyk K."/>
            <person name="Murdoch R.W."/>
            <person name="Higgins S."/>
            <person name="Loffler F."/>
        </authorList>
    </citation>
    <scope>NUCLEOTIDE SEQUENCE</scope>
</reference>
<protein>
    <submittedName>
        <fullName evidence="2">Uncharacterized protein</fullName>
    </submittedName>
</protein>
<evidence type="ECO:0000256" key="1">
    <source>
        <dbReference type="SAM" id="MobiDB-lite"/>
    </source>
</evidence>
<organism evidence="2">
    <name type="scientific">bioreactor metagenome</name>
    <dbReference type="NCBI Taxonomy" id="1076179"/>
    <lineage>
        <taxon>unclassified sequences</taxon>
        <taxon>metagenomes</taxon>
        <taxon>ecological metagenomes</taxon>
    </lineage>
</organism>
<feature type="compositionally biased region" description="Basic and acidic residues" evidence="1">
    <location>
        <begin position="76"/>
        <end position="87"/>
    </location>
</feature>
<feature type="region of interest" description="Disordered" evidence="1">
    <location>
        <begin position="76"/>
        <end position="125"/>
    </location>
</feature>
<evidence type="ECO:0000313" key="2">
    <source>
        <dbReference type="EMBL" id="MPN22338.1"/>
    </source>
</evidence>
<comment type="caution">
    <text evidence="2">The sequence shown here is derived from an EMBL/GenBank/DDBJ whole genome shotgun (WGS) entry which is preliminary data.</text>
</comment>
<dbReference type="EMBL" id="VSSQ01070551">
    <property type="protein sequence ID" value="MPN22338.1"/>
    <property type="molecule type" value="Genomic_DNA"/>
</dbReference>
<dbReference type="AlphaFoldDB" id="A0A645G630"/>
<proteinExistence type="predicted"/>
<sequence length="142" mass="15384">MTAASNSAPVNPALTGAVRFSAVITCAVKDIRTFLSPSQAGEHVRRHPPAASVVCITVSIEYFCGVTADLRVCKCSPRERPRPDRQARRYRWPRYPPPRSQQASKDAAPPRSPPASPAWSTRASSHPATGFRLFTISLPSSG</sequence>
<gene>
    <name evidence="2" type="ORF">SDC9_169721</name>
</gene>